<keyword evidence="3 6" id="KW-1133">Transmembrane helix</keyword>
<feature type="transmembrane region" description="Helical" evidence="6">
    <location>
        <begin position="369"/>
        <end position="389"/>
    </location>
</feature>
<feature type="transmembrane region" description="Helical" evidence="6">
    <location>
        <begin position="258"/>
        <end position="283"/>
    </location>
</feature>
<dbReference type="InterPro" id="IPR011701">
    <property type="entry name" value="MFS"/>
</dbReference>
<dbReference type="Gene3D" id="1.20.1250.20">
    <property type="entry name" value="MFS general substrate transporter like domains"/>
    <property type="match status" value="1"/>
</dbReference>
<comment type="caution">
    <text evidence="8">The sequence shown here is derived from an EMBL/GenBank/DDBJ whole genome shotgun (WGS) entry which is preliminary data.</text>
</comment>
<sequence>MYNTGLTVERVPVAHSNEDSQSMAVSDATTCTEPGDTDKTDKAHGSATASDSAQPNEKSTTGPGRTSEKRVVSPDGRIVLTEPEAYGSLGFSFPTWKKWWILSVIFAIQCSMNLNTSLYANVVPLLSEQFRISEQAARVGQMIFLVAYALGNELWAPWSEELGRWPILQLSLFLVNIWQLPCALAPNYGTIVVARFLGGISSAGGSVTLGMVADMWTAEEQQFAVAFIVFSSVGGSVIGPIFGGLIEANLSWHWNFWIQLIVGGVVQAVHFFFVPETCAKVLLDREAKRRRDAGEEIVYGPSEVEENRFAPRKILMIWIRPFHMFLCEPIVLFLSLLSGFSDALIFTFLESFGPVFKQWGFTTETMGAAFVSIAVGYVIAYISFIPWIWKQRKQLRKDPHSLQPEARLWWLLFTVPLEPLGLFGFAWTSLGPPHTPWIAPMIFAAMIAIANFSIYMATIDYMIQAYGPYAASATGGNGFARDFLAGIAALYATPLYTNLGSHSLEWASTLLGFLAILVAIPVYIFYWKGPQIRARSRFAQELVHRAERVGQEEHNMGVRAGNA</sequence>
<dbReference type="PANTHER" id="PTHR23502">
    <property type="entry name" value="MAJOR FACILITATOR SUPERFAMILY"/>
    <property type="match status" value="1"/>
</dbReference>
<feature type="transmembrane region" description="Helical" evidence="6">
    <location>
        <begin position="224"/>
        <end position="246"/>
    </location>
</feature>
<name>A0ABQ8K872_9APHY</name>
<feature type="compositionally biased region" description="Polar residues" evidence="5">
    <location>
        <begin position="47"/>
        <end position="64"/>
    </location>
</feature>
<evidence type="ECO:0000313" key="9">
    <source>
        <dbReference type="Proteomes" id="UP000814176"/>
    </source>
</evidence>
<feature type="domain" description="Major facilitator superfamily (MFS) profile" evidence="7">
    <location>
        <begin position="101"/>
        <end position="530"/>
    </location>
</feature>
<evidence type="ECO:0000256" key="6">
    <source>
        <dbReference type="SAM" id="Phobius"/>
    </source>
</evidence>
<feature type="transmembrane region" description="Helical" evidence="6">
    <location>
        <begin position="409"/>
        <end position="431"/>
    </location>
</feature>
<accession>A0ABQ8K872</accession>
<dbReference type="Pfam" id="PF07690">
    <property type="entry name" value="MFS_1"/>
    <property type="match status" value="1"/>
</dbReference>
<protein>
    <submittedName>
        <fullName evidence="8">MFS multidrug transporter</fullName>
    </submittedName>
</protein>
<keyword evidence="9" id="KW-1185">Reference proteome</keyword>
<comment type="subcellular location">
    <subcellularLocation>
        <location evidence="1">Membrane</location>
        <topology evidence="1">Multi-pass membrane protein</topology>
    </subcellularLocation>
</comment>
<evidence type="ECO:0000256" key="5">
    <source>
        <dbReference type="SAM" id="MobiDB-lite"/>
    </source>
</evidence>
<organism evidence="8 9">
    <name type="scientific">Rhodofomes roseus</name>
    <dbReference type="NCBI Taxonomy" id="34475"/>
    <lineage>
        <taxon>Eukaryota</taxon>
        <taxon>Fungi</taxon>
        <taxon>Dikarya</taxon>
        <taxon>Basidiomycota</taxon>
        <taxon>Agaricomycotina</taxon>
        <taxon>Agaricomycetes</taxon>
        <taxon>Polyporales</taxon>
        <taxon>Rhodofomes</taxon>
    </lineage>
</organism>
<dbReference type="InterPro" id="IPR036259">
    <property type="entry name" value="MFS_trans_sf"/>
</dbReference>
<dbReference type="InterPro" id="IPR020846">
    <property type="entry name" value="MFS_dom"/>
</dbReference>
<feature type="transmembrane region" description="Helical" evidence="6">
    <location>
        <begin position="479"/>
        <end position="497"/>
    </location>
</feature>
<feature type="compositionally biased region" description="Polar residues" evidence="5">
    <location>
        <begin position="19"/>
        <end position="32"/>
    </location>
</feature>
<reference evidence="8 9" key="1">
    <citation type="journal article" date="2021" name="Environ. Microbiol.">
        <title>Gene family expansions and transcriptome signatures uncover fungal adaptations to wood decay.</title>
        <authorList>
            <person name="Hage H."/>
            <person name="Miyauchi S."/>
            <person name="Viragh M."/>
            <person name="Drula E."/>
            <person name="Min B."/>
            <person name="Chaduli D."/>
            <person name="Navarro D."/>
            <person name="Favel A."/>
            <person name="Norest M."/>
            <person name="Lesage-Meessen L."/>
            <person name="Balint B."/>
            <person name="Merenyi Z."/>
            <person name="de Eugenio L."/>
            <person name="Morin E."/>
            <person name="Martinez A.T."/>
            <person name="Baldrian P."/>
            <person name="Stursova M."/>
            <person name="Martinez M.J."/>
            <person name="Novotny C."/>
            <person name="Magnuson J.K."/>
            <person name="Spatafora J.W."/>
            <person name="Maurice S."/>
            <person name="Pangilinan J."/>
            <person name="Andreopoulos W."/>
            <person name="LaButti K."/>
            <person name="Hundley H."/>
            <person name="Na H."/>
            <person name="Kuo A."/>
            <person name="Barry K."/>
            <person name="Lipzen A."/>
            <person name="Henrissat B."/>
            <person name="Riley R."/>
            <person name="Ahrendt S."/>
            <person name="Nagy L.G."/>
            <person name="Grigoriev I.V."/>
            <person name="Martin F."/>
            <person name="Rosso M.N."/>
        </authorList>
    </citation>
    <scope>NUCLEOTIDE SEQUENCE [LARGE SCALE GENOMIC DNA]</scope>
    <source>
        <strain evidence="8 9">CIRM-BRFM 1785</strain>
    </source>
</reference>
<dbReference type="GeneID" id="72009111"/>
<evidence type="ECO:0000259" key="7">
    <source>
        <dbReference type="PROSITE" id="PS50850"/>
    </source>
</evidence>
<evidence type="ECO:0000256" key="2">
    <source>
        <dbReference type="ARBA" id="ARBA00022692"/>
    </source>
</evidence>
<feature type="transmembrane region" description="Helical" evidence="6">
    <location>
        <begin position="437"/>
        <end position="458"/>
    </location>
</feature>
<proteinExistence type="predicted"/>
<feature type="transmembrane region" description="Helical" evidence="6">
    <location>
        <begin position="509"/>
        <end position="527"/>
    </location>
</feature>
<dbReference type="PANTHER" id="PTHR23502:SF3">
    <property type="entry name" value="MAJOR FACILITATOR SUPERFAMILY (MFS) PROFILE DOMAIN-CONTAINING PROTEIN-RELATED"/>
    <property type="match status" value="1"/>
</dbReference>
<evidence type="ECO:0000256" key="1">
    <source>
        <dbReference type="ARBA" id="ARBA00004141"/>
    </source>
</evidence>
<feature type="transmembrane region" description="Helical" evidence="6">
    <location>
        <begin position="322"/>
        <end position="349"/>
    </location>
</feature>
<keyword evidence="4 6" id="KW-0472">Membrane</keyword>
<evidence type="ECO:0000256" key="4">
    <source>
        <dbReference type="ARBA" id="ARBA00023136"/>
    </source>
</evidence>
<gene>
    <name evidence="8" type="ORF">C8Q71DRAFT_875011</name>
</gene>
<feature type="region of interest" description="Disordered" evidence="5">
    <location>
        <begin position="1"/>
        <end position="74"/>
    </location>
</feature>
<dbReference type="SUPFAM" id="SSF103473">
    <property type="entry name" value="MFS general substrate transporter"/>
    <property type="match status" value="1"/>
</dbReference>
<dbReference type="Proteomes" id="UP000814176">
    <property type="component" value="Unassembled WGS sequence"/>
</dbReference>
<dbReference type="EMBL" id="JADCUA010000018">
    <property type="protein sequence ID" value="KAH9833419.1"/>
    <property type="molecule type" value="Genomic_DNA"/>
</dbReference>
<evidence type="ECO:0000256" key="3">
    <source>
        <dbReference type="ARBA" id="ARBA00022989"/>
    </source>
</evidence>
<dbReference type="PROSITE" id="PS50850">
    <property type="entry name" value="MFS"/>
    <property type="match status" value="1"/>
</dbReference>
<dbReference type="RefSeq" id="XP_047776159.1">
    <property type="nucleotide sequence ID" value="XM_047928379.1"/>
</dbReference>
<keyword evidence="2 6" id="KW-0812">Transmembrane</keyword>
<evidence type="ECO:0000313" key="8">
    <source>
        <dbReference type="EMBL" id="KAH9833419.1"/>
    </source>
</evidence>